<dbReference type="KEGG" id="vg:19685899"/>
<organism evidence="1 2">
    <name type="scientific">Pseudomonas phage phiPSA2</name>
    <dbReference type="NCBI Taxonomy" id="1500756"/>
    <lineage>
        <taxon>Viruses</taxon>
        <taxon>Duplodnaviria</taxon>
        <taxon>Heunggongvirae</taxon>
        <taxon>Uroviricota</taxon>
        <taxon>Caudoviricetes</taxon>
        <taxon>Autographivirales</taxon>
        <taxon>Autotranscriptaviridae</taxon>
        <taxon>Studiervirinae</taxon>
        <taxon>Ghunavirus</taxon>
        <taxon>Ghunavirus PSA2</taxon>
    </lineage>
</organism>
<dbReference type="RefSeq" id="YP_009043241.1">
    <property type="nucleotide sequence ID" value="NC_024362.1"/>
</dbReference>
<dbReference type="GeneID" id="19685899"/>
<dbReference type="EMBL" id="KJ507099">
    <property type="protein sequence ID" value="AHZ94994.1"/>
    <property type="molecule type" value="Genomic_DNA"/>
</dbReference>
<name>A0A059VEZ8_9CAUD</name>
<accession>A0A059VEZ8</accession>
<protein>
    <submittedName>
        <fullName evidence="1">Uncharacterized protein</fullName>
    </submittedName>
</protein>
<evidence type="ECO:0000313" key="2">
    <source>
        <dbReference type="Proteomes" id="UP000204268"/>
    </source>
</evidence>
<proteinExistence type="predicted"/>
<reference evidence="1 2" key="1">
    <citation type="journal article" date="2014" name="J. Basic Microbiol.">
        <title>Isolation and partial characterization of bacteriophages infecting Pseudomonas syringae pv. actinidiae, causal agent of kiwifruit bacterial canker.</title>
        <authorList>
            <person name="Di Lallo G."/>
            <person name="Evangelisti M."/>
            <person name="Mancuso F."/>
            <person name="Ferrante P."/>
            <person name="Marcelletti S."/>
            <person name="Tinari A."/>
            <person name="Superti F."/>
            <person name="Migliore L."/>
            <person name="D'Addabbo P."/>
            <person name="Frezza D."/>
            <person name="Scortichini M."/>
            <person name="Thaller M.C."/>
        </authorList>
    </citation>
    <scope>NUCLEOTIDE SEQUENCE [LARGE SCALE GENOMIC DNA]</scope>
</reference>
<dbReference type="OrthoDB" id="35629at10239"/>
<gene>
    <name evidence="1" type="ORF">phiPSA2_13</name>
</gene>
<evidence type="ECO:0000313" key="1">
    <source>
        <dbReference type="EMBL" id="AHZ94994.1"/>
    </source>
</evidence>
<sequence length="85" mass="9631">MTQPVLLHSNKGTGHFTVRQDREIVKWLGKVPFHAVLINPVGTKFLVTKGTFAQSRKLGRIVLKPYTGKFPRCALVWQIVKEVFA</sequence>
<keyword evidence="2" id="KW-1185">Reference proteome</keyword>
<dbReference type="Proteomes" id="UP000204268">
    <property type="component" value="Segment"/>
</dbReference>